<proteinExistence type="predicted"/>
<keyword evidence="1" id="KW-0812">Transmembrane</keyword>
<reference evidence="2 3" key="1">
    <citation type="submission" date="2024-02" db="EMBL/GenBank/DDBJ databases">
        <authorList>
            <person name="Chen Y."/>
            <person name="Shah S."/>
            <person name="Dougan E. K."/>
            <person name="Thang M."/>
            <person name="Chan C."/>
        </authorList>
    </citation>
    <scope>NUCLEOTIDE SEQUENCE [LARGE SCALE GENOMIC DNA]</scope>
</reference>
<feature type="transmembrane region" description="Helical" evidence="1">
    <location>
        <begin position="323"/>
        <end position="345"/>
    </location>
</feature>
<dbReference type="EMBL" id="CAXAMN010003091">
    <property type="protein sequence ID" value="CAK9002822.1"/>
    <property type="molecule type" value="Genomic_DNA"/>
</dbReference>
<gene>
    <name evidence="2" type="ORF">CCMP2556_LOCUS7028</name>
</gene>
<evidence type="ECO:0000313" key="3">
    <source>
        <dbReference type="Proteomes" id="UP001642484"/>
    </source>
</evidence>
<protein>
    <submittedName>
        <fullName evidence="2">Uncharacterized protein</fullName>
    </submittedName>
</protein>
<feature type="transmembrane region" description="Helical" evidence="1">
    <location>
        <begin position="292"/>
        <end position="311"/>
    </location>
</feature>
<keyword evidence="3" id="KW-1185">Reference proteome</keyword>
<feature type="transmembrane region" description="Helical" evidence="1">
    <location>
        <begin position="201"/>
        <end position="224"/>
    </location>
</feature>
<accession>A0ABP0IJR1</accession>
<keyword evidence="1" id="KW-0472">Membrane</keyword>
<feature type="transmembrane region" description="Helical" evidence="1">
    <location>
        <begin position="236"/>
        <end position="257"/>
    </location>
</feature>
<sequence length="391" mass="42207">MQVEGTTLQDLLRRPPADVAQWVVQQAEALSAPGARVQNLEIFQVAGALSTAPVEQKQELMKNAISGFGRLPATQRAEVLRFAVSTAAVAGSSRRGDVDELTRNVGVLVKEAKIDQMPPAEKRQLAQEIQQDAAELVQPQQLIEVVAELKPEERERMTEALIEAKLVPEEHKGVLEEAMRPGGSADKLVAALKMWTLVEEYALAIVALPFLELLLALVFGGLSCDSGLSAWLRADAWFSCLMMGGGWFCHLQMAPVLQAARQDPLALAQRWQQHQDLPVSRRLEQLVPGVEIGAYQLGAVGAAAAVIFLLIGLANTIVGLMELLGTLVMGCAIFVVLVSMFFIAVRCATFVGILAAAKYVLTEMQALGLDGYTSEDPLLHGGAFNRAPLQP</sequence>
<evidence type="ECO:0000313" key="2">
    <source>
        <dbReference type="EMBL" id="CAK9002822.1"/>
    </source>
</evidence>
<name>A0ABP0IJR1_9DINO</name>
<keyword evidence="1" id="KW-1133">Transmembrane helix</keyword>
<evidence type="ECO:0000256" key="1">
    <source>
        <dbReference type="SAM" id="Phobius"/>
    </source>
</evidence>
<organism evidence="2 3">
    <name type="scientific">Durusdinium trenchii</name>
    <dbReference type="NCBI Taxonomy" id="1381693"/>
    <lineage>
        <taxon>Eukaryota</taxon>
        <taxon>Sar</taxon>
        <taxon>Alveolata</taxon>
        <taxon>Dinophyceae</taxon>
        <taxon>Suessiales</taxon>
        <taxon>Symbiodiniaceae</taxon>
        <taxon>Durusdinium</taxon>
    </lineage>
</organism>
<dbReference type="Proteomes" id="UP001642484">
    <property type="component" value="Unassembled WGS sequence"/>
</dbReference>
<comment type="caution">
    <text evidence="2">The sequence shown here is derived from an EMBL/GenBank/DDBJ whole genome shotgun (WGS) entry which is preliminary data.</text>
</comment>